<feature type="binding site" description="axial binding residue" evidence="5">
    <location>
        <position position="484"/>
    </location>
    <ligand>
        <name>heme</name>
        <dbReference type="ChEBI" id="CHEBI:30413"/>
    </ligand>
    <ligandPart>
        <name>Fe</name>
        <dbReference type="ChEBI" id="CHEBI:18248"/>
    </ligandPart>
</feature>
<sequence>MSVFGDRKNNSALQKIGIVGGASAAILGLLALKYPDRAIFDEHREGIPCQPGYPLVGGLPTIVRYKEKMHDLFMTGFELTGALTTTTSALGIPRSIITINPKNVEHILKGILSTAIFSRKLTTHHKISAIDNFSNYVKGPQLDGATQELFGHGIFNANGEQWKYQRKTASLVFNVKNFRDDFSRVFIKEIEYMSKNIFDKACAEGTPVDFHDIMFKFTLDSFILLGFGVELNALASKEKVPFAASFDICQMNSFQRFVNPAWRITEALQKVLLPWKMSIQDHLNVVDSFANEVIDRRRAQMENGEIHTDLLSRFMNASNQFGEPLNNKELRDMILNFVIAGRDTTAQALSWTFYNLCNNPRTEYKLLKEIREHITDEMENDPVVLYEAIKNMTYAHAVLYEVLRLHPSVPNNQKYALNDDIWPDGTQIKKGDYVMWSPWAQGRNEQVWKNAKQFQPERWIAEDGSLRRESQGQWPAFHGGPRVCLGQNLATLEAIIAIIFFVKHYEFTIVPGQDVTYQVSLTLPMKNGMNVYVNKRSG</sequence>
<dbReference type="CDD" id="cd11064">
    <property type="entry name" value="CYP86A"/>
    <property type="match status" value="1"/>
</dbReference>
<evidence type="ECO:0000313" key="8">
    <source>
        <dbReference type="Proteomes" id="UP000646827"/>
    </source>
</evidence>
<dbReference type="EMBL" id="JAEPRB010000307">
    <property type="protein sequence ID" value="KAG2217329.1"/>
    <property type="molecule type" value="Genomic_DNA"/>
</dbReference>
<dbReference type="Pfam" id="PF00067">
    <property type="entry name" value="p450"/>
    <property type="match status" value="1"/>
</dbReference>
<dbReference type="InterPro" id="IPR001128">
    <property type="entry name" value="Cyt_P450"/>
</dbReference>
<keyword evidence="5 6" id="KW-0349">Heme</keyword>
<comment type="similarity">
    <text evidence="1 6">Belongs to the cytochrome P450 family.</text>
</comment>
<dbReference type="PRINTS" id="PR00463">
    <property type="entry name" value="EP450I"/>
</dbReference>
<dbReference type="InterPro" id="IPR036396">
    <property type="entry name" value="Cyt_P450_sf"/>
</dbReference>
<keyword evidence="6" id="KW-0503">Monooxygenase</keyword>
<evidence type="ECO:0000256" key="4">
    <source>
        <dbReference type="ARBA" id="ARBA00023004"/>
    </source>
</evidence>
<keyword evidence="3 6" id="KW-0560">Oxidoreductase</keyword>
<evidence type="ECO:0000256" key="2">
    <source>
        <dbReference type="ARBA" id="ARBA00022723"/>
    </source>
</evidence>
<name>A0A8H7VJY8_9FUNG</name>
<gene>
    <name evidence="7" type="ORF">INT45_010778</name>
</gene>
<dbReference type="OrthoDB" id="1470350at2759"/>
<protein>
    <recommendedName>
        <fullName evidence="9">Cytochrome P450</fullName>
    </recommendedName>
</protein>
<dbReference type="PRINTS" id="PR00385">
    <property type="entry name" value="P450"/>
</dbReference>
<evidence type="ECO:0000256" key="6">
    <source>
        <dbReference type="RuleBase" id="RU000461"/>
    </source>
</evidence>
<dbReference type="PANTHER" id="PTHR24296">
    <property type="entry name" value="CYTOCHROME P450"/>
    <property type="match status" value="1"/>
</dbReference>
<evidence type="ECO:0000313" key="7">
    <source>
        <dbReference type="EMBL" id="KAG2217329.1"/>
    </source>
</evidence>
<comment type="caution">
    <text evidence="7">The sequence shown here is derived from an EMBL/GenBank/DDBJ whole genome shotgun (WGS) entry which is preliminary data.</text>
</comment>
<dbReference type="InterPro" id="IPR017972">
    <property type="entry name" value="Cyt_P450_CS"/>
</dbReference>
<dbReference type="PROSITE" id="PS00086">
    <property type="entry name" value="CYTOCHROME_P450"/>
    <property type="match status" value="1"/>
</dbReference>
<dbReference type="GO" id="GO:0006629">
    <property type="term" value="P:lipid metabolic process"/>
    <property type="evidence" value="ECO:0007669"/>
    <property type="project" value="UniProtKB-ARBA"/>
</dbReference>
<comment type="cofactor">
    <cofactor evidence="5">
        <name>heme</name>
        <dbReference type="ChEBI" id="CHEBI:30413"/>
    </cofactor>
</comment>
<dbReference type="SUPFAM" id="SSF48264">
    <property type="entry name" value="Cytochrome P450"/>
    <property type="match status" value="1"/>
</dbReference>
<keyword evidence="4 5" id="KW-0408">Iron</keyword>
<dbReference type="Proteomes" id="UP000646827">
    <property type="component" value="Unassembled WGS sequence"/>
</dbReference>
<dbReference type="GO" id="GO:0020037">
    <property type="term" value="F:heme binding"/>
    <property type="evidence" value="ECO:0007669"/>
    <property type="project" value="InterPro"/>
</dbReference>
<evidence type="ECO:0000256" key="5">
    <source>
        <dbReference type="PIRSR" id="PIRSR602401-1"/>
    </source>
</evidence>
<dbReference type="InterPro" id="IPR002401">
    <property type="entry name" value="Cyt_P450_E_grp-I"/>
</dbReference>
<reference evidence="7 8" key="1">
    <citation type="submission" date="2020-12" db="EMBL/GenBank/DDBJ databases">
        <title>Metabolic potential, ecology and presence of endohyphal bacteria is reflected in genomic diversity of Mucoromycotina.</title>
        <authorList>
            <person name="Muszewska A."/>
            <person name="Okrasinska A."/>
            <person name="Steczkiewicz K."/>
            <person name="Drgas O."/>
            <person name="Orlowska M."/>
            <person name="Perlinska-Lenart U."/>
            <person name="Aleksandrzak-Piekarczyk T."/>
            <person name="Szatraj K."/>
            <person name="Zielenkiewicz U."/>
            <person name="Pilsyk S."/>
            <person name="Malc E."/>
            <person name="Mieczkowski P."/>
            <person name="Kruszewska J.S."/>
            <person name="Biernat P."/>
            <person name="Pawlowska J."/>
        </authorList>
    </citation>
    <scope>NUCLEOTIDE SEQUENCE [LARGE SCALE GENOMIC DNA]</scope>
    <source>
        <strain evidence="7 8">CBS 142.35</strain>
    </source>
</reference>
<dbReference type="GO" id="GO:0005506">
    <property type="term" value="F:iron ion binding"/>
    <property type="evidence" value="ECO:0007669"/>
    <property type="project" value="InterPro"/>
</dbReference>
<evidence type="ECO:0000256" key="1">
    <source>
        <dbReference type="ARBA" id="ARBA00010617"/>
    </source>
</evidence>
<accession>A0A8H7VJY8</accession>
<organism evidence="7 8">
    <name type="scientific">Circinella minor</name>
    <dbReference type="NCBI Taxonomy" id="1195481"/>
    <lineage>
        <taxon>Eukaryota</taxon>
        <taxon>Fungi</taxon>
        <taxon>Fungi incertae sedis</taxon>
        <taxon>Mucoromycota</taxon>
        <taxon>Mucoromycotina</taxon>
        <taxon>Mucoromycetes</taxon>
        <taxon>Mucorales</taxon>
        <taxon>Lichtheimiaceae</taxon>
        <taxon>Circinella</taxon>
    </lineage>
</organism>
<keyword evidence="8" id="KW-1185">Reference proteome</keyword>
<dbReference type="GO" id="GO:0004497">
    <property type="term" value="F:monooxygenase activity"/>
    <property type="evidence" value="ECO:0007669"/>
    <property type="project" value="UniProtKB-KW"/>
</dbReference>
<evidence type="ECO:0008006" key="9">
    <source>
        <dbReference type="Google" id="ProtNLM"/>
    </source>
</evidence>
<dbReference type="GO" id="GO:0016705">
    <property type="term" value="F:oxidoreductase activity, acting on paired donors, with incorporation or reduction of molecular oxygen"/>
    <property type="evidence" value="ECO:0007669"/>
    <property type="project" value="InterPro"/>
</dbReference>
<proteinExistence type="inferred from homology"/>
<dbReference type="Gene3D" id="1.10.630.10">
    <property type="entry name" value="Cytochrome P450"/>
    <property type="match status" value="1"/>
</dbReference>
<dbReference type="AlphaFoldDB" id="A0A8H7VJY8"/>
<keyword evidence="2 5" id="KW-0479">Metal-binding</keyword>
<evidence type="ECO:0000256" key="3">
    <source>
        <dbReference type="ARBA" id="ARBA00023002"/>
    </source>
</evidence>